<dbReference type="GO" id="GO:0003729">
    <property type="term" value="F:mRNA binding"/>
    <property type="evidence" value="ECO:0007669"/>
    <property type="project" value="Ensembl"/>
</dbReference>
<evidence type="ECO:0000256" key="2">
    <source>
        <dbReference type="ARBA" id="ARBA00020556"/>
    </source>
</evidence>
<dbReference type="PANTHER" id="PTHR31938">
    <property type="entry name" value="NUCLEAR SPECKLE SPLICING REGULATORY PROTEIN 1"/>
    <property type="match status" value="1"/>
</dbReference>
<evidence type="ECO:0000256" key="3">
    <source>
        <dbReference type="ARBA" id="ARBA00023054"/>
    </source>
</evidence>
<feature type="compositionally biased region" description="Basic and acidic residues" evidence="6">
    <location>
        <begin position="401"/>
        <end position="436"/>
    </location>
</feature>
<sequence>CLSIYFFYPSIYPPVCPPPTLFSAPKTKMEIQRALAEDSTVYEYDTIYEDIQQKKVESQASLLAGKAEKKPKYIQNILQAAELRKKEQERRMEKKIQKERELEGDAFQDKEAFVTAAYKKKLQERAEEEERERKEAPSLDVTKTELDLSGFYRPLLNQTVGEEEDCPNAAFRRSWVKDLTEKPTGSHQSQEDKTGTRLPGKGEKNQDADSDLRSDSSDEKEMVAEGVPERHGEPKTSGADDGSLRGRQLKQNPRDSRSPSEERSPRSPPAEKRDRRKDEAPQHDERNSQRRHGKDERSRTEGHHRRREDREDRHRRKDWEEEEEEEEKRDQKRGRDKKEHRAREKDRDGDREKGRGRDADQDEKLKHARKRNLGSMAQEDPQIQGGNLPSPDKSPELTQKASEESKETPEKPAEKLNKFAKRSNEETVSSARDRYLSRQMARVGTKPYVEKEED</sequence>
<dbReference type="GeneTree" id="ENSGT00940000154049"/>
<dbReference type="GO" id="GO:1990904">
    <property type="term" value="C:ribonucleoprotein complex"/>
    <property type="evidence" value="ECO:0007669"/>
    <property type="project" value="Ensembl"/>
</dbReference>
<protein>
    <recommendedName>
        <fullName evidence="2">Nuclear speckle splicing regulatory protein 1</fullName>
    </recommendedName>
    <alternativeName>
        <fullName evidence="4">Coiled-coil domain-containing protein 55</fullName>
    </alternativeName>
</protein>
<feature type="compositionally biased region" description="Basic and acidic residues" evidence="6">
    <location>
        <begin position="336"/>
        <end position="365"/>
    </location>
</feature>
<feature type="coiled-coil region" evidence="5">
    <location>
        <begin position="78"/>
        <end position="139"/>
    </location>
</feature>
<dbReference type="GO" id="GO:0000381">
    <property type="term" value="P:regulation of alternative mRNA splicing, via spliceosome"/>
    <property type="evidence" value="ECO:0007669"/>
    <property type="project" value="Ensembl"/>
</dbReference>
<evidence type="ECO:0000256" key="6">
    <source>
        <dbReference type="SAM" id="MobiDB-lite"/>
    </source>
</evidence>
<dbReference type="PANTHER" id="PTHR31938:SF4">
    <property type="entry name" value="NUCLEAR SPECKLE SPLICING REGULATORY PROTEIN 1"/>
    <property type="match status" value="1"/>
</dbReference>
<reference evidence="8" key="1">
    <citation type="submission" date="2025-08" db="UniProtKB">
        <authorList>
            <consortium name="Ensembl"/>
        </authorList>
    </citation>
    <scope>IDENTIFICATION</scope>
</reference>
<gene>
    <name evidence="8" type="primary">NSRP1</name>
</gene>
<accession>A0A8C5RZP2</accession>
<name>A0A8C5RZP2_LATLA</name>
<feature type="domain" description="Nuclear speckle splicing regulatory protein 1 N-terminal" evidence="7">
    <location>
        <begin position="28"/>
        <end position="136"/>
    </location>
</feature>
<dbReference type="InterPro" id="IPR042816">
    <property type="entry name" value="Nsrp1"/>
</dbReference>
<feature type="compositionally biased region" description="Basic and acidic residues" evidence="6">
    <location>
        <begin position="252"/>
        <end position="301"/>
    </location>
</feature>
<organism evidence="8 9">
    <name type="scientific">Laticauda laticaudata</name>
    <name type="common">Blue-ringed sea krait</name>
    <name type="synonym">Blue-lipped sea krait</name>
    <dbReference type="NCBI Taxonomy" id="8630"/>
    <lineage>
        <taxon>Eukaryota</taxon>
        <taxon>Metazoa</taxon>
        <taxon>Chordata</taxon>
        <taxon>Craniata</taxon>
        <taxon>Vertebrata</taxon>
        <taxon>Euteleostomi</taxon>
        <taxon>Lepidosauria</taxon>
        <taxon>Squamata</taxon>
        <taxon>Bifurcata</taxon>
        <taxon>Unidentata</taxon>
        <taxon>Episquamata</taxon>
        <taxon>Toxicofera</taxon>
        <taxon>Serpentes</taxon>
        <taxon>Colubroidea</taxon>
        <taxon>Elapidae</taxon>
        <taxon>Laticaudinae</taxon>
        <taxon>Laticauda</taxon>
    </lineage>
</organism>
<evidence type="ECO:0000256" key="1">
    <source>
        <dbReference type="ARBA" id="ARBA00010126"/>
    </source>
</evidence>
<evidence type="ECO:0000256" key="5">
    <source>
        <dbReference type="SAM" id="Coils"/>
    </source>
</evidence>
<dbReference type="Proteomes" id="UP000694406">
    <property type="component" value="Unplaced"/>
</dbReference>
<comment type="similarity">
    <text evidence="1">Belongs to the NSRP1 family.</text>
</comment>
<dbReference type="Ensembl" id="ENSLLTT00000010407.1">
    <property type="protein sequence ID" value="ENSLLTP00000010034.1"/>
    <property type="gene ID" value="ENSLLTG00000007629.1"/>
</dbReference>
<keyword evidence="9" id="KW-1185">Reference proteome</keyword>
<keyword evidence="3 5" id="KW-0175">Coiled coil</keyword>
<feature type="region of interest" description="Disordered" evidence="6">
    <location>
        <begin position="177"/>
        <end position="454"/>
    </location>
</feature>
<proteinExistence type="inferred from homology"/>
<feature type="compositionally biased region" description="Basic and acidic residues" evidence="6">
    <location>
        <begin position="189"/>
        <end position="234"/>
    </location>
</feature>
<reference evidence="8" key="2">
    <citation type="submission" date="2025-09" db="UniProtKB">
        <authorList>
            <consortium name="Ensembl"/>
        </authorList>
    </citation>
    <scope>IDENTIFICATION</scope>
</reference>
<evidence type="ECO:0000256" key="4">
    <source>
        <dbReference type="ARBA" id="ARBA00030718"/>
    </source>
</evidence>
<dbReference type="GO" id="GO:0016607">
    <property type="term" value="C:nuclear speck"/>
    <property type="evidence" value="ECO:0007669"/>
    <property type="project" value="Ensembl"/>
</dbReference>
<dbReference type="AlphaFoldDB" id="A0A8C5RZP2"/>
<dbReference type="Pfam" id="PF09745">
    <property type="entry name" value="NSRP1_N"/>
    <property type="match status" value="1"/>
</dbReference>
<evidence type="ECO:0000259" key="7">
    <source>
        <dbReference type="Pfam" id="PF09745"/>
    </source>
</evidence>
<evidence type="ECO:0000313" key="8">
    <source>
        <dbReference type="Ensembl" id="ENSLLTP00000010034.1"/>
    </source>
</evidence>
<dbReference type="InterPro" id="IPR018612">
    <property type="entry name" value="NSRP1_N"/>
</dbReference>
<evidence type="ECO:0000313" key="9">
    <source>
        <dbReference type="Proteomes" id="UP000694406"/>
    </source>
</evidence>
<dbReference type="GO" id="GO:0032502">
    <property type="term" value="P:developmental process"/>
    <property type="evidence" value="ECO:0007669"/>
    <property type="project" value="Ensembl"/>
</dbReference>